<dbReference type="InterPro" id="IPR000742">
    <property type="entry name" value="EGF"/>
</dbReference>
<gene>
    <name evidence="4" type="ORF">BRAFLDRAFT_107529</name>
</gene>
<evidence type="ECO:0000256" key="1">
    <source>
        <dbReference type="PROSITE-ProRule" id="PRU00076"/>
    </source>
</evidence>
<feature type="region of interest" description="Disordered" evidence="2">
    <location>
        <begin position="95"/>
        <end position="116"/>
    </location>
</feature>
<dbReference type="EMBL" id="GG666671">
    <property type="protein sequence ID" value="EEN44598.1"/>
    <property type="molecule type" value="Genomic_DNA"/>
</dbReference>
<evidence type="ECO:0000313" key="4">
    <source>
        <dbReference type="EMBL" id="EEN44598.1"/>
    </source>
</evidence>
<proteinExistence type="predicted"/>
<comment type="caution">
    <text evidence="1">Lacks conserved residue(s) required for the propagation of feature annotation.</text>
</comment>
<reference evidence="4" key="1">
    <citation type="journal article" date="2008" name="Nature">
        <title>The amphioxus genome and the evolution of the chordate karyotype.</title>
        <authorList>
            <consortium name="US DOE Joint Genome Institute (JGI-PGF)"/>
            <person name="Putnam N.H."/>
            <person name="Butts T."/>
            <person name="Ferrier D.E.K."/>
            <person name="Furlong R.F."/>
            <person name="Hellsten U."/>
            <person name="Kawashima T."/>
            <person name="Robinson-Rechavi M."/>
            <person name="Shoguchi E."/>
            <person name="Terry A."/>
            <person name="Yu J.-K."/>
            <person name="Benito-Gutierrez E.L."/>
            <person name="Dubchak I."/>
            <person name="Garcia-Fernandez J."/>
            <person name="Gibson-Brown J.J."/>
            <person name="Grigoriev I.V."/>
            <person name="Horton A.C."/>
            <person name="de Jong P.J."/>
            <person name="Jurka J."/>
            <person name="Kapitonov V.V."/>
            <person name="Kohara Y."/>
            <person name="Kuroki Y."/>
            <person name="Lindquist E."/>
            <person name="Lucas S."/>
            <person name="Osoegawa K."/>
            <person name="Pennacchio L.A."/>
            <person name="Salamov A.A."/>
            <person name="Satou Y."/>
            <person name="Sauka-Spengler T."/>
            <person name="Schmutz J."/>
            <person name="Shin-I T."/>
            <person name="Toyoda A."/>
            <person name="Bronner-Fraser M."/>
            <person name="Fujiyama A."/>
            <person name="Holland L.Z."/>
            <person name="Holland P.W.H."/>
            <person name="Satoh N."/>
            <person name="Rokhsar D.S."/>
        </authorList>
    </citation>
    <scope>NUCLEOTIDE SEQUENCE [LARGE SCALE GENOMIC DNA]</scope>
    <source>
        <strain evidence="4">S238N-H82</strain>
        <tissue evidence="4">Testes</tissue>
    </source>
</reference>
<evidence type="ECO:0000259" key="3">
    <source>
        <dbReference type="PROSITE" id="PS50026"/>
    </source>
</evidence>
<accession>C3ZS66</accession>
<organism>
    <name type="scientific">Branchiostoma floridae</name>
    <name type="common">Florida lancelet</name>
    <name type="synonym">Amphioxus</name>
    <dbReference type="NCBI Taxonomy" id="7739"/>
    <lineage>
        <taxon>Eukaryota</taxon>
        <taxon>Metazoa</taxon>
        <taxon>Chordata</taxon>
        <taxon>Cephalochordata</taxon>
        <taxon>Leptocardii</taxon>
        <taxon>Amphioxiformes</taxon>
        <taxon>Branchiostomatidae</taxon>
        <taxon>Branchiostoma</taxon>
    </lineage>
</organism>
<protein>
    <recommendedName>
        <fullName evidence="3">EGF-like domain-containing protein</fullName>
    </recommendedName>
</protein>
<keyword evidence="1" id="KW-1015">Disulfide bond</keyword>
<dbReference type="AlphaFoldDB" id="C3ZS66"/>
<evidence type="ECO:0000256" key="2">
    <source>
        <dbReference type="SAM" id="MobiDB-lite"/>
    </source>
</evidence>
<sequence length="116" mass="12611">MCECQDGFTRKNCEINMDYYEDFISLDGVGCVAEVTGFIYNCTDGFSALCEVNVDDCASSSNGLRLTMPCLIVTIGNYGNCGVVKCKFVILNSGRNIPDPPVAPYYDSNGDSENND</sequence>
<feature type="disulfide bond" evidence="1">
    <location>
        <begin position="4"/>
        <end position="13"/>
    </location>
</feature>
<keyword evidence="1" id="KW-0245">EGF-like domain</keyword>
<dbReference type="PROSITE" id="PS50026">
    <property type="entry name" value="EGF_3"/>
    <property type="match status" value="1"/>
</dbReference>
<dbReference type="PROSITE" id="PS01186">
    <property type="entry name" value="EGF_2"/>
    <property type="match status" value="1"/>
</dbReference>
<dbReference type="InParanoid" id="C3ZS66"/>
<feature type="domain" description="EGF-like" evidence="3">
    <location>
        <begin position="1"/>
        <end position="14"/>
    </location>
</feature>
<name>C3ZS66_BRAFL</name>
<dbReference type="Gene3D" id="2.10.25.10">
    <property type="entry name" value="Laminin"/>
    <property type="match status" value="1"/>
</dbReference>